<organism evidence="3 4">
    <name type="scientific">Sediminicurvatus halobius</name>
    <dbReference type="NCBI Taxonomy" id="2182432"/>
    <lineage>
        <taxon>Bacteria</taxon>
        <taxon>Pseudomonadati</taxon>
        <taxon>Pseudomonadota</taxon>
        <taxon>Gammaproteobacteria</taxon>
        <taxon>Chromatiales</taxon>
        <taxon>Ectothiorhodospiraceae</taxon>
        <taxon>Sediminicurvatus</taxon>
    </lineage>
</organism>
<proteinExistence type="predicted"/>
<protein>
    <submittedName>
        <fullName evidence="3">Uncharacterized protein</fullName>
    </submittedName>
</protein>
<evidence type="ECO:0000256" key="1">
    <source>
        <dbReference type="SAM" id="MobiDB-lite"/>
    </source>
</evidence>
<keyword evidence="2" id="KW-0472">Membrane</keyword>
<dbReference type="Gene3D" id="3.20.20.370">
    <property type="entry name" value="Glycoside hydrolase/deacetylase"/>
    <property type="match status" value="1"/>
</dbReference>
<dbReference type="Proteomes" id="UP000245474">
    <property type="component" value="Unassembled WGS sequence"/>
</dbReference>
<feature type="region of interest" description="Disordered" evidence="1">
    <location>
        <begin position="184"/>
        <end position="208"/>
    </location>
</feature>
<gene>
    <name evidence="3" type="ORF">DEM34_11010</name>
</gene>
<feature type="compositionally biased region" description="Low complexity" evidence="1">
    <location>
        <begin position="196"/>
        <end position="208"/>
    </location>
</feature>
<dbReference type="OrthoDB" id="5507260at2"/>
<dbReference type="AlphaFoldDB" id="A0A2U2N0V6"/>
<evidence type="ECO:0000256" key="2">
    <source>
        <dbReference type="SAM" id="Phobius"/>
    </source>
</evidence>
<dbReference type="EMBL" id="QFFI01000016">
    <property type="protein sequence ID" value="PWG62673.1"/>
    <property type="molecule type" value="Genomic_DNA"/>
</dbReference>
<name>A0A2U2N0V6_9GAMM</name>
<keyword evidence="2" id="KW-1133">Transmembrane helix</keyword>
<dbReference type="RefSeq" id="WP_109678872.1">
    <property type="nucleotide sequence ID" value="NZ_CP086615.1"/>
</dbReference>
<accession>A0A2U2N0V6</accession>
<feature type="transmembrane region" description="Helical" evidence="2">
    <location>
        <begin position="6"/>
        <end position="27"/>
    </location>
</feature>
<reference evidence="3 4" key="1">
    <citation type="submission" date="2018-05" db="EMBL/GenBank/DDBJ databases">
        <title>Spiribacter halobius sp. nov., a moderately halophilic bacterium isolated from marine solar saltern.</title>
        <authorList>
            <person name="Zheng W.-S."/>
            <person name="Lu D.-C."/>
            <person name="Du Z.-J."/>
        </authorList>
    </citation>
    <scope>NUCLEOTIDE SEQUENCE [LARGE SCALE GENOMIC DNA]</scope>
    <source>
        <strain evidence="3 4">E85</strain>
    </source>
</reference>
<evidence type="ECO:0000313" key="3">
    <source>
        <dbReference type="EMBL" id="PWG62673.1"/>
    </source>
</evidence>
<keyword evidence="2" id="KW-0812">Transmembrane</keyword>
<sequence length="484" mass="52491">MASELLTALGVVLVLMLASWAAIVWHYRHTIRRAWREPVLRHPVLVIESDDWSPGPPEHAERLQCIAARLGRRRDSTGRPAVMTLGLILTAPDGRAAREHPDAVPTIALDDPSAEPILKAIRGGIARRVFAPQLHGLAHYWPETLQQALKAAPRGSGLRPRRRAECVMQGPNQTADVAHGSAVLTEESPRERASHSGEGAANSAGASACGSGTAAANSLLHWLTAEDYPQTEALPPHLQTRWADTTTLPSRPLARAAIKAAAQEEVATYARILGTPPKVAVPPTFVWTREVEETWINAGVEAIITPDRRYTARDANGQPAAPEGPIGNGQPAAGSALYLVRDIYFEPGRGHTADAALAAVRRRFTLGRPALLETHRANFTGDEATFQRSLAELDRLLDWAGAALPDVRFMSCQELAAAYRRRDPTLVDRHAAARLRVTLRRLSGHGRLRKLAWATGLALPAMAAAWLLRVPETTMATNEVEGRA</sequence>
<evidence type="ECO:0000313" key="4">
    <source>
        <dbReference type="Proteomes" id="UP000245474"/>
    </source>
</evidence>
<comment type="caution">
    <text evidence="3">The sequence shown here is derived from an EMBL/GenBank/DDBJ whole genome shotgun (WGS) entry which is preliminary data.</text>
</comment>
<keyword evidence="4" id="KW-1185">Reference proteome</keyword>